<organism evidence="1 2">
    <name type="scientific">Phytohabitans rumicis</name>
    <dbReference type="NCBI Taxonomy" id="1076125"/>
    <lineage>
        <taxon>Bacteria</taxon>
        <taxon>Bacillati</taxon>
        <taxon>Actinomycetota</taxon>
        <taxon>Actinomycetes</taxon>
        <taxon>Micromonosporales</taxon>
        <taxon>Micromonosporaceae</taxon>
    </lineage>
</organism>
<dbReference type="PANTHER" id="PTHR37331:SF1">
    <property type="entry name" value="YALI0F11671P"/>
    <property type="match status" value="1"/>
</dbReference>
<reference evidence="1 2" key="1">
    <citation type="submission" date="2020-03" db="EMBL/GenBank/DDBJ databases">
        <title>Whole genome shotgun sequence of Phytohabitans rumicis NBRC 108638.</title>
        <authorList>
            <person name="Komaki H."/>
            <person name="Tamura T."/>
        </authorList>
    </citation>
    <scope>NUCLEOTIDE SEQUENCE [LARGE SCALE GENOMIC DNA]</scope>
    <source>
        <strain evidence="1 2">NBRC 108638</strain>
    </source>
</reference>
<protein>
    <submittedName>
        <fullName evidence="1">Uncharacterized protein</fullName>
    </submittedName>
</protein>
<reference evidence="1 2" key="2">
    <citation type="submission" date="2020-03" db="EMBL/GenBank/DDBJ databases">
        <authorList>
            <person name="Ichikawa N."/>
            <person name="Kimura A."/>
            <person name="Kitahashi Y."/>
            <person name="Uohara A."/>
        </authorList>
    </citation>
    <scope>NUCLEOTIDE SEQUENCE [LARGE SCALE GENOMIC DNA]</scope>
    <source>
        <strain evidence="1 2">NBRC 108638</strain>
    </source>
</reference>
<sequence>MAEQDGRGRSVFVYRVGAGAGTQDVISVMEHEWVSKHGLPTEAILGVIRRPQGFGDDVSPDKFEENPGFVGFLHELIAAHVLELRQVVRGAAGQDGAFIYLVDGRTTKQGGEVALQDVIGMVAVDAGRLVPGSYQPNPAHRLYTADGFFVLPPELESVLRREILARGGQR</sequence>
<dbReference type="EMBL" id="BLPG01000001">
    <property type="protein sequence ID" value="GFJ87104.1"/>
    <property type="molecule type" value="Genomic_DNA"/>
</dbReference>
<dbReference type="RefSeq" id="WP_173073903.1">
    <property type="nucleotide sequence ID" value="NZ_BAABJB010000016.1"/>
</dbReference>
<proteinExistence type="predicted"/>
<keyword evidence="2" id="KW-1185">Reference proteome</keyword>
<dbReference type="Proteomes" id="UP000482960">
    <property type="component" value="Unassembled WGS sequence"/>
</dbReference>
<gene>
    <name evidence="1" type="ORF">Prum_007460</name>
</gene>
<evidence type="ECO:0000313" key="2">
    <source>
        <dbReference type="Proteomes" id="UP000482960"/>
    </source>
</evidence>
<accession>A0A6V8KTG9</accession>
<dbReference type="PANTHER" id="PTHR37331">
    <property type="entry name" value="YALI0F11671P"/>
    <property type="match status" value="1"/>
</dbReference>
<comment type="caution">
    <text evidence="1">The sequence shown here is derived from an EMBL/GenBank/DDBJ whole genome shotgun (WGS) entry which is preliminary data.</text>
</comment>
<name>A0A6V8KTG9_9ACTN</name>
<dbReference type="AlphaFoldDB" id="A0A6V8KTG9"/>
<evidence type="ECO:0000313" key="1">
    <source>
        <dbReference type="EMBL" id="GFJ87104.1"/>
    </source>
</evidence>